<evidence type="ECO:0000256" key="4">
    <source>
        <dbReference type="ARBA" id="ARBA00022777"/>
    </source>
</evidence>
<dbReference type="InterPro" id="IPR004625">
    <property type="entry name" value="PyrdxlKinase"/>
</dbReference>
<organism evidence="7 8">
    <name type="scientific">Facklamia miroungae</name>
    <dbReference type="NCBI Taxonomy" id="120956"/>
    <lineage>
        <taxon>Bacteria</taxon>
        <taxon>Bacillati</taxon>
        <taxon>Bacillota</taxon>
        <taxon>Bacilli</taxon>
        <taxon>Lactobacillales</taxon>
        <taxon>Aerococcaceae</taxon>
        <taxon>Facklamia</taxon>
    </lineage>
</organism>
<evidence type="ECO:0000256" key="2">
    <source>
        <dbReference type="ARBA" id="ARBA00022679"/>
    </source>
</evidence>
<dbReference type="GO" id="GO:0008478">
    <property type="term" value="F:pyridoxal kinase activity"/>
    <property type="evidence" value="ECO:0007669"/>
    <property type="project" value="UniProtKB-EC"/>
</dbReference>
<keyword evidence="3" id="KW-0547">Nucleotide-binding</keyword>
<dbReference type="OrthoDB" id="9800808at2"/>
<proteinExistence type="predicted"/>
<dbReference type="PANTHER" id="PTHR10534">
    <property type="entry name" value="PYRIDOXAL KINASE"/>
    <property type="match status" value="1"/>
</dbReference>
<keyword evidence="2" id="KW-0808">Transferase</keyword>
<evidence type="ECO:0000256" key="5">
    <source>
        <dbReference type="ARBA" id="ARBA00022840"/>
    </source>
</evidence>
<dbReference type="SUPFAM" id="SSF53613">
    <property type="entry name" value="Ribokinase-like"/>
    <property type="match status" value="1"/>
</dbReference>
<evidence type="ECO:0000313" key="8">
    <source>
        <dbReference type="Proteomes" id="UP000199708"/>
    </source>
</evidence>
<dbReference type="Proteomes" id="UP000199708">
    <property type="component" value="Unassembled WGS sequence"/>
</dbReference>
<keyword evidence="4 7" id="KW-0418">Kinase</keyword>
<feature type="domain" description="Pyridoxamine kinase/Phosphomethylpyrimidine kinase" evidence="6">
    <location>
        <begin position="81"/>
        <end position="275"/>
    </location>
</feature>
<keyword evidence="5" id="KW-0067">ATP-binding</keyword>
<dbReference type="EC" id="2.7.1.35" evidence="1"/>
<dbReference type="GO" id="GO:0005829">
    <property type="term" value="C:cytosol"/>
    <property type="evidence" value="ECO:0007669"/>
    <property type="project" value="TreeGrafter"/>
</dbReference>
<dbReference type="EMBL" id="FNCK01000002">
    <property type="protein sequence ID" value="SDG03090.1"/>
    <property type="molecule type" value="Genomic_DNA"/>
</dbReference>
<dbReference type="RefSeq" id="WP_090289331.1">
    <property type="nucleotide sequence ID" value="NZ_FNCK01000002.1"/>
</dbReference>
<accession>A0A1G7QZH6</accession>
<gene>
    <name evidence="7" type="ORF">SAMN05421791_102253</name>
</gene>
<evidence type="ECO:0000256" key="1">
    <source>
        <dbReference type="ARBA" id="ARBA00012104"/>
    </source>
</evidence>
<evidence type="ECO:0000256" key="3">
    <source>
        <dbReference type="ARBA" id="ARBA00022741"/>
    </source>
</evidence>
<dbReference type="AlphaFoldDB" id="A0A1G7QZH6"/>
<protein>
    <recommendedName>
        <fullName evidence="1">pyridoxal kinase</fullName>
        <ecNumber evidence="1">2.7.1.35</ecNumber>
    </recommendedName>
</protein>
<dbReference type="InterPro" id="IPR013749">
    <property type="entry name" value="PM/HMP-P_kinase-1"/>
</dbReference>
<sequence length="297" mass="32921">MFSLNSKNYLNTILVVNDIPGAGRVAGAINLPVLAAAQLEAAILPTLILSSHAGEAGALVRFPMGSAFQEMLNHWQEVGYHFDAVLTGYFADTKQIDDLKTYYLKEKAINPNISLFMDPIMGDHGQFYAGFDQEVAHHLRELIPHAELVMPNLTEACLILGRDYKEDFKYEEIAEIADDLLALGCKNIIITGAKEGQNDNERLGFYYASHTGEKGLVLHDYFDGYVFGTGDTVASIITASRLAGDSLKESVQFTAEIVEKMIPFSISQNESKVGPIHFEPFLKDISNYFSQKKESRN</sequence>
<dbReference type="InterPro" id="IPR029056">
    <property type="entry name" value="Ribokinase-like"/>
</dbReference>
<dbReference type="STRING" id="120956.SAMN05421791_102253"/>
<name>A0A1G7QZH6_9LACT</name>
<keyword evidence="8" id="KW-1185">Reference proteome</keyword>
<dbReference type="PANTHER" id="PTHR10534:SF2">
    <property type="entry name" value="PYRIDOXAL KINASE"/>
    <property type="match status" value="1"/>
</dbReference>
<dbReference type="Pfam" id="PF08543">
    <property type="entry name" value="Phos_pyr_kin"/>
    <property type="match status" value="1"/>
</dbReference>
<evidence type="ECO:0000313" key="7">
    <source>
        <dbReference type="EMBL" id="SDG03090.1"/>
    </source>
</evidence>
<dbReference type="Gene3D" id="3.40.1190.20">
    <property type="match status" value="1"/>
</dbReference>
<evidence type="ECO:0000259" key="6">
    <source>
        <dbReference type="Pfam" id="PF08543"/>
    </source>
</evidence>
<dbReference type="GO" id="GO:0009443">
    <property type="term" value="P:pyridoxal 5'-phosphate salvage"/>
    <property type="evidence" value="ECO:0007669"/>
    <property type="project" value="InterPro"/>
</dbReference>
<dbReference type="GO" id="GO:0005524">
    <property type="term" value="F:ATP binding"/>
    <property type="evidence" value="ECO:0007669"/>
    <property type="project" value="UniProtKB-KW"/>
</dbReference>
<reference evidence="7 8" key="1">
    <citation type="submission" date="2016-10" db="EMBL/GenBank/DDBJ databases">
        <authorList>
            <person name="de Groot N.N."/>
        </authorList>
    </citation>
    <scope>NUCLEOTIDE SEQUENCE [LARGE SCALE GENOMIC DNA]</scope>
    <source>
        <strain evidence="7 8">ATCC BAA-466</strain>
    </source>
</reference>